<evidence type="ECO:0000313" key="2">
    <source>
        <dbReference type="Proteomes" id="UP001057402"/>
    </source>
</evidence>
<sequence length="78" mass="9408">MDRPWAFHIECVLPELRTVYMNIRNPVIKRLEEEITRKEEEARDMKEKLEKIMLELDELRKKHADLISEEEKNISGSL</sequence>
<organism evidence="1 2">
    <name type="scientific">Melastoma candidum</name>
    <dbReference type="NCBI Taxonomy" id="119954"/>
    <lineage>
        <taxon>Eukaryota</taxon>
        <taxon>Viridiplantae</taxon>
        <taxon>Streptophyta</taxon>
        <taxon>Embryophyta</taxon>
        <taxon>Tracheophyta</taxon>
        <taxon>Spermatophyta</taxon>
        <taxon>Magnoliopsida</taxon>
        <taxon>eudicotyledons</taxon>
        <taxon>Gunneridae</taxon>
        <taxon>Pentapetalae</taxon>
        <taxon>rosids</taxon>
        <taxon>malvids</taxon>
        <taxon>Myrtales</taxon>
        <taxon>Melastomataceae</taxon>
        <taxon>Melastomatoideae</taxon>
        <taxon>Melastomateae</taxon>
        <taxon>Melastoma</taxon>
    </lineage>
</organism>
<proteinExistence type="predicted"/>
<name>A0ACB9QWJ2_9MYRT</name>
<dbReference type="Proteomes" id="UP001057402">
    <property type="component" value="Chromosome 5"/>
</dbReference>
<dbReference type="EMBL" id="CM042884">
    <property type="protein sequence ID" value="KAI4369906.1"/>
    <property type="molecule type" value="Genomic_DNA"/>
</dbReference>
<accession>A0ACB9QWJ2</accession>
<keyword evidence="2" id="KW-1185">Reference proteome</keyword>
<reference evidence="2" key="1">
    <citation type="journal article" date="2023" name="Front. Plant Sci.">
        <title>Chromosomal-level genome assembly of Melastoma candidum provides insights into trichome evolution.</title>
        <authorList>
            <person name="Zhong Y."/>
            <person name="Wu W."/>
            <person name="Sun C."/>
            <person name="Zou P."/>
            <person name="Liu Y."/>
            <person name="Dai S."/>
            <person name="Zhou R."/>
        </authorList>
    </citation>
    <scope>NUCLEOTIDE SEQUENCE [LARGE SCALE GENOMIC DNA]</scope>
</reference>
<gene>
    <name evidence="1" type="ORF">MLD38_018300</name>
</gene>
<comment type="caution">
    <text evidence="1">The sequence shown here is derived from an EMBL/GenBank/DDBJ whole genome shotgun (WGS) entry which is preliminary data.</text>
</comment>
<protein>
    <submittedName>
        <fullName evidence="1">Uncharacterized protein</fullName>
    </submittedName>
</protein>
<evidence type="ECO:0000313" key="1">
    <source>
        <dbReference type="EMBL" id="KAI4369906.1"/>
    </source>
</evidence>